<protein>
    <submittedName>
        <fullName evidence="1">Uncharacterized protein</fullName>
    </submittedName>
</protein>
<reference evidence="1" key="1">
    <citation type="submission" date="2018-06" db="EMBL/GenBank/DDBJ databases">
        <authorList>
            <person name="Zhirakovskaya E."/>
        </authorList>
    </citation>
    <scope>NUCLEOTIDE SEQUENCE</scope>
</reference>
<name>A0A3B1B3Y0_9ZZZZ</name>
<dbReference type="EMBL" id="UOFU01000181">
    <property type="protein sequence ID" value="VAW99756.1"/>
    <property type="molecule type" value="Genomic_DNA"/>
</dbReference>
<organism evidence="1">
    <name type="scientific">hydrothermal vent metagenome</name>
    <dbReference type="NCBI Taxonomy" id="652676"/>
    <lineage>
        <taxon>unclassified sequences</taxon>
        <taxon>metagenomes</taxon>
        <taxon>ecological metagenomes</taxon>
    </lineage>
</organism>
<gene>
    <name evidence="1" type="ORF">MNBD_GAMMA20-2549</name>
</gene>
<sequence length="36" mass="4108">MMIEQELDNHPLRLEGWTYGLKVRAGASDQGNYGRT</sequence>
<dbReference type="AlphaFoldDB" id="A0A3B1B3Y0"/>
<proteinExistence type="predicted"/>
<accession>A0A3B1B3Y0</accession>
<evidence type="ECO:0000313" key="1">
    <source>
        <dbReference type="EMBL" id="VAW99756.1"/>
    </source>
</evidence>